<keyword evidence="2" id="KW-1185">Reference proteome</keyword>
<name>A0ACC0Z981_9ROSI</name>
<dbReference type="Proteomes" id="UP001163603">
    <property type="component" value="Chromosome 3"/>
</dbReference>
<evidence type="ECO:0000313" key="1">
    <source>
        <dbReference type="EMBL" id="KAJ0046955.1"/>
    </source>
</evidence>
<proteinExistence type="predicted"/>
<protein>
    <submittedName>
        <fullName evidence="1">Uncharacterized protein</fullName>
    </submittedName>
</protein>
<sequence length="33" mass="3704">MHSLCTFDGLRYGAAFIGFDDFVLVRQAILLTI</sequence>
<accession>A0ACC0Z981</accession>
<reference evidence="2" key="1">
    <citation type="journal article" date="2023" name="G3 (Bethesda)">
        <title>Genome assembly and association tests identify interacting loci associated with vigor, precocity, and sex in interspecific pistachio rootstocks.</title>
        <authorList>
            <person name="Palmer W."/>
            <person name="Jacygrad E."/>
            <person name="Sagayaradj S."/>
            <person name="Cavanaugh K."/>
            <person name="Han R."/>
            <person name="Bertier L."/>
            <person name="Beede B."/>
            <person name="Kafkas S."/>
            <person name="Golino D."/>
            <person name="Preece J."/>
            <person name="Michelmore R."/>
        </authorList>
    </citation>
    <scope>NUCLEOTIDE SEQUENCE [LARGE SCALE GENOMIC DNA]</scope>
</reference>
<dbReference type="EMBL" id="CM047738">
    <property type="protein sequence ID" value="KAJ0046955.1"/>
    <property type="molecule type" value="Genomic_DNA"/>
</dbReference>
<organism evidence="1 2">
    <name type="scientific">Pistacia integerrima</name>
    <dbReference type="NCBI Taxonomy" id="434235"/>
    <lineage>
        <taxon>Eukaryota</taxon>
        <taxon>Viridiplantae</taxon>
        <taxon>Streptophyta</taxon>
        <taxon>Embryophyta</taxon>
        <taxon>Tracheophyta</taxon>
        <taxon>Spermatophyta</taxon>
        <taxon>Magnoliopsida</taxon>
        <taxon>eudicotyledons</taxon>
        <taxon>Gunneridae</taxon>
        <taxon>Pentapetalae</taxon>
        <taxon>rosids</taxon>
        <taxon>malvids</taxon>
        <taxon>Sapindales</taxon>
        <taxon>Anacardiaceae</taxon>
        <taxon>Pistacia</taxon>
    </lineage>
</organism>
<gene>
    <name evidence="1" type="ORF">Pint_05591</name>
</gene>
<comment type="caution">
    <text evidence="1">The sequence shown here is derived from an EMBL/GenBank/DDBJ whole genome shotgun (WGS) entry which is preliminary data.</text>
</comment>
<evidence type="ECO:0000313" key="2">
    <source>
        <dbReference type="Proteomes" id="UP001163603"/>
    </source>
</evidence>